<evidence type="ECO:0000259" key="6">
    <source>
        <dbReference type="PROSITE" id="PS51127"/>
    </source>
</evidence>
<sequence>MPGIDMNFSDDKNSPSLRKKLITWVCIYLQLIPPISGLAVAFPAIASQEHMLPSAPTATEGKNPFDQHLASGAIAIGTTFSGEDRSSSEALSDYARSQAGSAVNSTVEGWLSQFGTVRSQINLGNDFSLSESSLDMLVPLYDSPRNMLFSQLGARRKDSRTTINVGAGVRFFPDETWMIGTNAFFDNDITGHNSRFGLGGELWMDYLKMSANGYQRLSGWHDSRDLEDYDERPANGFDLQVNAFLPAYPQLGGKLMYEQYYGDAVALFGSDDLQEDPYAVTVGVNYTPIPMLSLSAEQKMGKSGKNDFNLSMALTYQIDQSWEQNASPAAVDAMRKLARSRYDLVERNNNIVLEYRKQQVIKMHLAPEKLQGESQSTQTLTAQVDSKYGLKNIAWSGSSYLQAGGTIKTLDPRHFALTLPAWKVAQEAQAASTKKSGILSSDASRILNTYVLTAVAEGSKGNKSKPSHLTVEVLPPQAHLGSDVTVNGDNATPDGVSPVNVVFHVVDDRKKPLSGEPVSLTVTLADNSKTTKQVVSDASGNTPLDVVSTVSGEAGVVATLRGGESRAVKIHFANSEADAAHSSLTASPQSIVANDVATTTLMLTLHDSQDNPLTGLSGVSLNVSGLDGTRLSAVKETSAGVYTATLSGTQVGTATVTAQTAGKNLQGVSTTVLLTPDESSARINPGDFTVITNNVKADGVSAAIVQALVTDASGNPLGNMPVAFTATSGATITQSAVTNAQGIVRVPVTHTKLGAVTVTATVNGSSQNVQVNFIADKSSASGQLSVPADNAIANGIATNVVELEAKDAQGNAVEGINITFSATNGAVVATASGVTDEAGKLSTALTSTVAGASTVTAKTASGEVLSTTTTFSADTSTSTITSGDLSIVTNGSVANGIARNQVQVKVTDAKGNAVPAQTVTFSADNGALIETSGTTDSNGLVIVGLTSKKAGDSLVTASVNGHSQTINTTFVADNSTAKGALDVTADGAIANGVATNSVELTIQDASGNPVPGTSITFSATNGAKVTTTRGVTDKNGKFSTTATSTVAGISKVTATSASGEQLTANINFIADAGTATIVAGDLSVVTNGSVANGSVQNQIRVKVTDAQGNPVSAQTVSFTADNGAKIDASVTTNSQGLATAGLTSLKAGDSLVTATLNGQSQTVTTTFIADKMTAQGTLTVTKDGAIANGIATNSIELVVLDAGNNPVTGESITFSATNGTTVNTATSVTNSEGKASTNLTSLVAGSSEITATSNSGETLVQTVTFVADTGTATITSGDLTIVTNDSVANGSARNQVQVKVTDAKGNAVPAQTVTFSADNGAVIETSGTTDSSGLVIVGLTSKKAGDSLVTASVNSHSQTINTTFKADKSTLAGVLSVKQDDSVANGTATNSVQALISDANGNPIENEPVSFSANNGAIITPSVTTDANGIAVATLTNTRAGISTVTGSASGAIKTVETNFIADTSTAQIASGAMSILVNHSATDGVMENRVRVDVTDAFGNALSDQTVSFTASNGATLPATMKSDESGTLIVPVTSTIAGDSVITATINGSHQSVTLSFEADGNTAQIAGGSLEMITNDALANGIATNSVRATVTDASGNPVPDQLVSFSGNNNVLIAANGTTDSAGKVTVTLTSKTAGTSVIVATVNGSTQQVNANFVADSHTALIVSGSLKKLNDGAIANGTAANRVVMLVSDENGNALADQTVSFTASNGATIASTATTDADGALSLPVTSTVAGASTITASINGSSQNVTVNFVYDQSTVSVSKLTILNDNVVANGTDTDQVRVLIKDKNGNLATNMSVGLSASNGAKVAATGTTDANGEYIASLTSLIAGKSQFTAEANGQSQSVSVNFVPDSGTAQIASGSLTVTRNNAVANGKDTNSVLLKVTDANGNALADQTVAFTADNGATIAPDGVSGSDGTLSVPVTSTVAGEDKVTASINGSSQSVTMSFSYDAETATVSTLSVVDNNALANGTATNSVKAVVLDAQGNAVPDVAVTFSADNGATITVTGISNEKGEAVATLTSLVAGNTVVNAEVNGHSEPVTVIFTADSSTAQIAAASMTVTKDNSVADGLETNRVQLAVTDAKGNALAGQTVSFMADNGAKIVATAVTGAEGALSVPVTSTVASESTITATINGSTQSVKMNFKNDPSTAAIGSLAVVDDNAIANGIATNSVKAIVKDGQGNVVPDAVVSFSADNGASIATSGTSSEDGSLAVTLTNITAGTTTVTMTVNGTSQSIATTFIADGTTANIAASDIKVLTDNSAANGVKANQIQVIVKDANNNLVPDQTVSFTAAGATVASTGTTDSAGQITLPVTSTVAGVATLTATVNGSSQSKTMTFITDTATAHVAAEDFIVTKNNSLSDGVDANQVQARVTDAYGNIVSDALVSFSATNGAVVGDVIPTDAQGMVTVNITTLLPGISQITATISDNSQSVDVSFVAARTPVITAVNDVTEGIVGEIQSGQLTNEASPVLTGTADKNSTIRLYNNGKLVGSALADDSGNWSVKPDSPLTVQGNQSLTVTGALTPESPESLPTDAFILNLDSVNPTPKVTRVMDSSMVVAEGDTTTGENVVIEGTAEAGSTVDVYALRMADRVYAVLGTTTADESGKWSFAVTDDIVFQGSGEFSFQAKSTDAAGNSTKVSDCVAYSIILQQWPAPAGTPTYTPQSSGEVITADDVSNLLGTNNNILIISQPPAYAKSIELPAPSSANKGAHVYISIEGSQSTGLKQNGSTFTFLADGSETSWYSNGSEWKQVY</sequence>
<evidence type="ECO:0000313" key="7">
    <source>
        <dbReference type="EMBL" id="RJT35119.1"/>
    </source>
</evidence>
<comment type="caution">
    <text evidence="7">The sequence shown here is derived from an EMBL/GenBank/DDBJ whole genome shotgun (WGS) entry which is preliminary data.</text>
</comment>
<dbReference type="PANTHER" id="PTHR39576:SF2">
    <property type="entry name" value="ATTACHING AND EFFACING PROTEIN HOMOLOG-RELATED"/>
    <property type="match status" value="1"/>
</dbReference>
<dbReference type="InterPro" id="IPR015217">
    <property type="entry name" value="Invasin_dom_3"/>
</dbReference>
<organism evidence="7 8">
    <name type="scientific">Rahnella woolbedingensis</name>
    <dbReference type="NCBI Taxonomy" id="1510574"/>
    <lineage>
        <taxon>Bacteria</taxon>
        <taxon>Pseudomonadati</taxon>
        <taxon>Pseudomonadota</taxon>
        <taxon>Gammaproteobacteria</taxon>
        <taxon>Enterobacterales</taxon>
        <taxon>Yersiniaceae</taxon>
        <taxon>Rahnella</taxon>
    </lineage>
</organism>
<proteinExistence type="inferred from homology"/>
<dbReference type="PROSITE" id="PS51127">
    <property type="entry name" value="BIG1"/>
    <property type="match status" value="19"/>
</dbReference>
<feature type="domain" description="Big-1" evidence="6">
    <location>
        <begin position="1175"/>
        <end position="1266"/>
    </location>
</feature>
<comment type="similarity">
    <text evidence="1">Belongs to the intimin/invasin family.</text>
</comment>
<dbReference type="PRINTS" id="PR01369">
    <property type="entry name" value="INTIMIN"/>
</dbReference>
<name>A0A419N2K6_9GAMM</name>
<feature type="domain" description="Big-1" evidence="6">
    <location>
        <begin position="1766"/>
        <end position="1855"/>
    </location>
</feature>
<dbReference type="InterPro" id="IPR013783">
    <property type="entry name" value="Ig-like_fold"/>
</dbReference>
<gene>
    <name evidence="7" type="ORF">D6C13_23130</name>
</gene>
<dbReference type="Pfam" id="PF09134">
    <property type="entry name" value="Invasin_D3"/>
    <property type="match status" value="1"/>
</dbReference>
<feature type="domain" description="Big-1" evidence="6">
    <location>
        <begin position="781"/>
        <end position="872"/>
    </location>
</feature>
<feature type="domain" description="Big-1" evidence="6">
    <location>
        <begin position="2158"/>
        <end position="2247"/>
    </location>
</feature>
<feature type="transmembrane region" description="Helical" evidence="5">
    <location>
        <begin position="21"/>
        <end position="46"/>
    </location>
</feature>
<dbReference type="InterPro" id="IPR024519">
    <property type="entry name" value="IAT_beta"/>
</dbReference>
<dbReference type="InterPro" id="IPR003535">
    <property type="entry name" value="Intimin/invasin_bac"/>
</dbReference>
<feature type="domain" description="Big-1" evidence="6">
    <location>
        <begin position="1372"/>
        <end position="1461"/>
    </location>
</feature>
<evidence type="ECO:0000256" key="5">
    <source>
        <dbReference type="SAM" id="Phobius"/>
    </source>
</evidence>
<feature type="domain" description="Big-1" evidence="6">
    <location>
        <begin position="1865"/>
        <end position="1954"/>
    </location>
</feature>
<dbReference type="OrthoDB" id="8320584at2"/>
<accession>A0A419N2K6</accession>
<feature type="domain" description="Big-1" evidence="6">
    <location>
        <begin position="687"/>
        <end position="774"/>
    </location>
</feature>
<dbReference type="FunFam" id="2.60.40.10:FF:000182">
    <property type="entry name" value="Gamma intimin"/>
    <property type="match status" value="11"/>
</dbReference>
<keyword evidence="5" id="KW-1133">Transmembrane helix</keyword>
<evidence type="ECO:0000313" key="8">
    <source>
        <dbReference type="Proteomes" id="UP000284908"/>
    </source>
</evidence>
<dbReference type="InterPro" id="IPR003344">
    <property type="entry name" value="Big_1_dom"/>
</dbReference>
<keyword evidence="2" id="KW-0677">Repeat</keyword>
<dbReference type="InterPro" id="IPR051715">
    <property type="entry name" value="Intimin-Invasin_domain"/>
</dbReference>
<feature type="domain" description="Big-1" evidence="6">
    <location>
        <begin position="2061"/>
        <end position="2150"/>
    </location>
</feature>
<feature type="domain" description="Big-1" evidence="6">
    <location>
        <begin position="1669"/>
        <end position="1758"/>
    </location>
</feature>
<feature type="domain" description="Big-1" evidence="6">
    <location>
        <begin position="978"/>
        <end position="1069"/>
    </location>
</feature>
<evidence type="ECO:0000256" key="2">
    <source>
        <dbReference type="ARBA" id="ARBA00022737"/>
    </source>
</evidence>
<feature type="domain" description="Big-1" evidence="6">
    <location>
        <begin position="2355"/>
        <end position="2444"/>
    </location>
</feature>
<feature type="domain" description="Big-1" evidence="6">
    <location>
        <begin position="1570"/>
        <end position="1659"/>
    </location>
</feature>
<evidence type="ECO:0000256" key="3">
    <source>
        <dbReference type="ARBA" id="ARBA00057597"/>
    </source>
</evidence>
<feature type="domain" description="Big-1" evidence="6">
    <location>
        <begin position="882"/>
        <end position="971"/>
    </location>
</feature>
<keyword evidence="8" id="KW-1185">Reference proteome</keyword>
<comment type="function">
    <text evidence="3">Invasin is a protein that allows enteric bacteria to penetrate cultured mammalian cells. The entry of invasin in the cell is mediated by binding several beta-1 chain integrins.</text>
</comment>
<protein>
    <recommendedName>
        <fullName evidence="4">Invasin</fullName>
    </recommendedName>
</protein>
<reference evidence="7 8" key="1">
    <citation type="submission" date="2018-09" db="EMBL/GenBank/DDBJ databases">
        <authorList>
            <person name="Le Fleche-Mateos A."/>
        </authorList>
    </citation>
    <scope>NUCLEOTIDE SEQUENCE [LARGE SCALE GENOMIC DNA]</scope>
    <source>
        <strain evidence="7 8">DSM 27399</strain>
    </source>
</reference>
<feature type="domain" description="Big-1" evidence="6">
    <location>
        <begin position="2257"/>
        <end position="2345"/>
    </location>
</feature>
<dbReference type="SMART" id="SM00634">
    <property type="entry name" value="BID_1"/>
    <property type="match status" value="20"/>
</dbReference>
<feature type="domain" description="Big-1" evidence="6">
    <location>
        <begin position="1079"/>
        <end position="1168"/>
    </location>
</feature>
<feature type="domain" description="Big-1" evidence="6">
    <location>
        <begin position="1276"/>
        <end position="1365"/>
    </location>
</feature>
<dbReference type="InterPro" id="IPR008964">
    <property type="entry name" value="Invasin/intimin_cell_adhesion"/>
</dbReference>
<feature type="domain" description="Big-1" evidence="6">
    <location>
        <begin position="1962"/>
        <end position="2051"/>
    </location>
</feature>
<evidence type="ECO:0000256" key="4">
    <source>
        <dbReference type="ARBA" id="ARBA00074571"/>
    </source>
</evidence>
<dbReference type="Pfam" id="PF11924">
    <property type="entry name" value="IAT_beta"/>
    <property type="match status" value="1"/>
</dbReference>
<dbReference type="SUPFAM" id="SSF49373">
    <property type="entry name" value="Invasin/intimin cell-adhesion fragments"/>
    <property type="match status" value="20"/>
</dbReference>
<evidence type="ECO:0000256" key="1">
    <source>
        <dbReference type="ARBA" id="ARBA00010116"/>
    </source>
</evidence>
<dbReference type="GO" id="GO:0007155">
    <property type="term" value="P:cell adhesion"/>
    <property type="evidence" value="ECO:0007669"/>
    <property type="project" value="InterPro"/>
</dbReference>
<dbReference type="Gene3D" id="2.60.40.10">
    <property type="entry name" value="Immunoglobulins"/>
    <property type="match status" value="22"/>
</dbReference>
<dbReference type="GO" id="GO:0009279">
    <property type="term" value="C:cell outer membrane"/>
    <property type="evidence" value="ECO:0007669"/>
    <property type="project" value="TreeGrafter"/>
</dbReference>
<feature type="domain" description="Big-1" evidence="6">
    <location>
        <begin position="581"/>
        <end position="675"/>
    </location>
</feature>
<keyword evidence="5" id="KW-0812">Transmembrane</keyword>
<keyword evidence="5" id="KW-0472">Membrane</keyword>
<dbReference type="Proteomes" id="UP000284908">
    <property type="component" value="Unassembled WGS sequence"/>
</dbReference>
<feature type="domain" description="Big-1" evidence="6">
    <location>
        <begin position="1472"/>
        <end position="1560"/>
    </location>
</feature>
<dbReference type="PANTHER" id="PTHR39576">
    <property type="entry name" value="ATTACHING AND EFFACING PROTEIN HOMOLOG-RELATED-RELATED"/>
    <property type="match status" value="1"/>
</dbReference>
<dbReference type="FunFam" id="2.40.160.160:FF:000001">
    <property type="entry name" value="Intimin-like inverse autotransporter SinH"/>
    <property type="match status" value="1"/>
</dbReference>
<dbReference type="Gene3D" id="2.40.160.160">
    <property type="entry name" value="Inverse autotransporter, beta-domain"/>
    <property type="match status" value="1"/>
</dbReference>
<dbReference type="Pfam" id="PF02369">
    <property type="entry name" value="Big_1"/>
    <property type="match status" value="19"/>
</dbReference>
<dbReference type="InterPro" id="IPR038177">
    <property type="entry name" value="IAT_beta_sf"/>
</dbReference>
<dbReference type="EMBL" id="RAHH01000040">
    <property type="protein sequence ID" value="RJT35119.1"/>
    <property type="molecule type" value="Genomic_DNA"/>
</dbReference>